<dbReference type="EMBL" id="LLXH01004921">
    <property type="protein sequence ID" value="PKC52928.1"/>
    <property type="molecule type" value="Genomic_DNA"/>
</dbReference>
<organism evidence="1 2">
    <name type="scientific">Rhizophagus irregularis</name>
    <dbReference type="NCBI Taxonomy" id="588596"/>
    <lineage>
        <taxon>Eukaryota</taxon>
        <taxon>Fungi</taxon>
        <taxon>Fungi incertae sedis</taxon>
        <taxon>Mucoromycota</taxon>
        <taxon>Glomeromycotina</taxon>
        <taxon>Glomeromycetes</taxon>
        <taxon>Glomerales</taxon>
        <taxon>Glomeraceae</taxon>
        <taxon>Rhizophagus</taxon>
    </lineage>
</organism>
<comment type="caution">
    <text evidence="1">The sequence shown here is derived from an EMBL/GenBank/DDBJ whole genome shotgun (WGS) entry which is preliminary data.</text>
</comment>
<dbReference type="VEuPathDB" id="FungiDB:RhiirA1_480370"/>
<evidence type="ECO:0000313" key="1">
    <source>
        <dbReference type="EMBL" id="PKC52928.1"/>
    </source>
</evidence>
<feature type="non-terminal residue" evidence="1">
    <location>
        <position position="1"/>
    </location>
</feature>
<gene>
    <name evidence="1" type="ORF">RhiirA1_480370</name>
</gene>
<evidence type="ECO:0000313" key="2">
    <source>
        <dbReference type="Proteomes" id="UP000232688"/>
    </source>
</evidence>
<protein>
    <submittedName>
        <fullName evidence="1">Uncharacterized protein</fullName>
    </submittedName>
</protein>
<accession>A0A2N0QPD8</accession>
<dbReference type="VEuPathDB" id="FungiDB:FUN_017898"/>
<dbReference type="VEuPathDB" id="FungiDB:RhiirFUN_026476"/>
<dbReference type="Proteomes" id="UP000232688">
    <property type="component" value="Unassembled WGS sequence"/>
</dbReference>
<reference evidence="1 2" key="1">
    <citation type="submission" date="2017-10" db="EMBL/GenBank/DDBJ databases">
        <title>Extensive intraspecific genome diversity in a model arbuscular mycorrhizal fungus.</title>
        <authorList>
            <person name="Chen E.C.H."/>
            <person name="Morin E."/>
            <person name="Baudet D."/>
            <person name="Noel J."/>
            <person name="Ndikumana S."/>
            <person name="Charron P."/>
            <person name="St-Onge C."/>
            <person name="Giorgi J."/>
            <person name="Grigoriev I.V."/>
            <person name="Roux C."/>
            <person name="Martin F.M."/>
            <person name="Corradi N."/>
        </authorList>
    </citation>
    <scope>NUCLEOTIDE SEQUENCE [LARGE SCALE GENOMIC DNA]</scope>
    <source>
        <strain evidence="1 2">A1</strain>
    </source>
</reference>
<sequence>WKHTRTRLSDNKFCAAIINKCEVFCKCGQKVILDNDYDVKRLNKHSRNLRLREYLEYSLPPPPPSFSNKPCPGFHSEQIVTYINQTPATYTDRKVKNQAPIRQFANF</sequence>
<reference evidence="1 2" key="2">
    <citation type="submission" date="2017-10" db="EMBL/GenBank/DDBJ databases">
        <title>Genome analyses suggest a sexual origin of heterokaryosis in a supposedly ancient asexual fungus.</title>
        <authorList>
            <person name="Corradi N."/>
            <person name="Sedzielewska K."/>
            <person name="Noel J."/>
            <person name="Charron P."/>
            <person name="Farinelli L."/>
            <person name="Marton T."/>
            <person name="Kruger M."/>
            <person name="Pelin A."/>
            <person name="Brachmann A."/>
            <person name="Corradi N."/>
        </authorList>
    </citation>
    <scope>NUCLEOTIDE SEQUENCE [LARGE SCALE GENOMIC DNA]</scope>
    <source>
        <strain evidence="1 2">A1</strain>
    </source>
</reference>
<proteinExistence type="predicted"/>
<name>A0A2N0QPD8_9GLOM</name>
<dbReference type="AlphaFoldDB" id="A0A2N0QPD8"/>